<feature type="binding site" evidence="14">
    <location>
        <begin position="228"/>
        <end position="229"/>
    </location>
    <ligand>
        <name>FMN</name>
        <dbReference type="ChEBI" id="CHEBI:58210"/>
    </ligand>
</feature>
<evidence type="ECO:0000259" key="15">
    <source>
        <dbReference type="Pfam" id="PF01207"/>
    </source>
</evidence>
<keyword evidence="17" id="KW-1185">Reference proteome</keyword>
<evidence type="ECO:0000313" key="16">
    <source>
        <dbReference type="EMBL" id="SEO78087.1"/>
    </source>
</evidence>
<evidence type="ECO:0000256" key="13">
    <source>
        <dbReference type="PIRSR" id="PIRSR006621-1"/>
    </source>
</evidence>
<dbReference type="KEGG" id="ddt:AAY81_05945"/>
<comment type="catalytic activity">
    <reaction evidence="11">
        <text>a 5,6-dihydrouridine in tRNA + NAD(+) = a uridine in tRNA + NADH + H(+)</text>
        <dbReference type="Rhea" id="RHEA:54452"/>
        <dbReference type="Rhea" id="RHEA-COMP:13339"/>
        <dbReference type="Rhea" id="RHEA-COMP:13887"/>
        <dbReference type="ChEBI" id="CHEBI:15378"/>
        <dbReference type="ChEBI" id="CHEBI:57540"/>
        <dbReference type="ChEBI" id="CHEBI:57945"/>
        <dbReference type="ChEBI" id="CHEBI:65315"/>
        <dbReference type="ChEBI" id="CHEBI:74443"/>
    </reaction>
</comment>
<dbReference type="PIRSF" id="PIRSF006621">
    <property type="entry name" value="Dus"/>
    <property type="match status" value="1"/>
</dbReference>
<dbReference type="SUPFAM" id="SSF51395">
    <property type="entry name" value="FMN-linked oxidoreductases"/>
    <property type="match status" value="1"/>
</dbReference>
<dbReference type="InterPro" id="IPR013785">
    <property type="entry name" value="Aldolase_TIM"/>
</dbReference>
<sequence length="325" mass="35535">MPSYREFLRSHRVMLAPLAGVSDRVMRQLCIEQGAQLTFTEMVSAKGLSHGNERTEDLLEMAPNEDIVGVQIFGHEPEVMAGQASRLCETVGEKLAVIDINMGCPVRKLVTKGDGSALMKSPELAERIVSAVVAASSVPVTVKFRRGYEIDNETAPEFARRMEQAGACAVTVHGRYAAQMYHGQADWGVIERVVRSVSIPVVGNGDVVSGASALAMMEQTGCEAVLVARAARGNPWVFAEIRAALEGRPAPEGPTPLQRVEMARRHAHLLYEWEPRALVRMRKQGSWYCKGLDGASAARGMLNACKTIEEYDLAFDQLEQHLKGC</sequence>
<keyword evidence="7" id="KW-0521">NADP</keyword>
<dbReference type="PANTHER" id="PTHR45846:SF1">
    <property type="entry name" value="TRNA-DIHYDROURIDINE(47) SYNTHASE [NAD(P)(+)]-LIKE"/>
    <property type="match status" value="1"/>
</dbReference>
<evidence type="ECO:0000256" key="14">
    <source>
        <dbReference type="PIRSR" id="PIRSR006621-2"/>
    </source>
</evidence>
<dbReference type="CDD" id="cd02801">
    <property type="entry name" value="DUS_like_FMN"/>
    <property type="match status" value="1"/>
</dbReference>
<keyword evidence="8" id="KW-0694">RNA-binding</keyword>
<evidence type="ECO:0000256" key="8">
    <source>
        <dbReference type="ARBA" id="ARBA00022884"/>
    </source>
</evidence>
<keyword evidence="14" id="KW-0547">Nucleotide-binding</keyword>
<reference evidence="17" key="1">
    <citation type="submission" date="2016-10" db="EMBL/GenBank/DDBJ databases">
        <authorList>
            <person name="Varghese N."/>
        </authorList>
    </citation>
    <scope>NUCLEOTIDE SEQUENCE [LARGE SCALE GENOMIC DNA]</scope>
    <source>
        <strain evidence="17">DSM 21843</strain>
    </source>
</reference>
<dbReference type="Proteomes" id="UP000182975">
    <property type="component" value="Unassembled WGS sequence"/>
</dbReference>
<dbReference type="InterPro" id="IPR024036">
    <property type="entry name" value="tRNA-dHydroUridine_Synthase_C"/>
</dbReference>
<dbReference type="NCBIfam" id="TIGR00737">
    <property type="entry name" value="nifR3_yhdG"/>
    <property type="match status" value="1"/>
</dbReference>
<accession>A0A172RYE6</accession>
<name>A0A172RYE6_9ACTN</name>
<proteinExistence type="inferred from homology"/>
<feature type="active site" description="Proton donor" evidence="13">
    <location>
        <position position="104"/>
    </location>
</feature>
<evidence type="ECO:0000256" key="3">
    <source>
        <dbReference type="ARBA" id="ARBA00022555"/>
    </source>
</evidence>
<comment type="cofactor">
    <cofactor evidence="1 12 14">
        <name>FMN</name>
        <dbReference type="ChEBI" id="CHEBI:58210"/>
    </cofactor>
</comment>
<dbReference type="InterPro" id="IPR018517">
    <property type="entry name" value="tRNA_hU_synthase_CS"/>
</dbReference>
<evidence type="ECO:0000256" key="1">
    <source>
        <dbReference type="ARBA" id="ARBA00001917"/>
    </source>
</evidence>
<evidence type="ECO:0000256" key="6">
    <source>
        <dbReference type="ARBA" id="ARBA00022694"/>
    </source>
</evidence>
<gene>
    <name evidence="16" type="ORF">SAMN02910314_01195</name>
</gene>
<comment type="function">
    <text evidence="2 12">Catalyzes the synthesis of 5,6-dihydrouridine (D), a modified base found in the D-loop of most tRNAs, via the reduction of the C5-C6 double bond in target uridines.</text>
</comment>
<evidence type="ECO:0000256" key="7">
    <source>
        <dbReference type="ARBA" id="ARBA00022857"/>
    </source>
</evidence>
<dbReference type="GO" id="GO:0000049">
    <property type="term" value="F:tRNA binding"/>
    <property type="evidence" value="ECO:0007669"/>
    <property type="project" value="UniProtKB-KW"/>
</dbReference>
<dbReference type="PANTHER" id="PTHR45846">
    <property type="entry name" value="TRNA-DIHYDROURIDINE(47) SYNTHASE [NAD(P)(+)]-LIKE"/>
    <property type="match status" value="1"/>
</dbReference>
<dbReference type="AlphaFoldDB" id="A0A172RYE6"/>
<evidence type="ECO:0000313" key="17">
    <source>
        <dbReference type="Proteomes" id="UP000182975"/>
    </source>
</evidence>
<dbReference type="Gene3D" id="3.20.20.70">
    <property type="entry name" value="Aldolase class I"/>
    <property type="match status" value="1"/>
</dbReference>
<comment type="similarity">
    <text evidence="12">Belongs to the dus family.</text>
</comment>
<dbReference type="RefSeq" id="WP_066662602.1">
    <property type="nucleotide sequence ID" value="NZ_CP011402.1"/>
</dbReference>
<feature type="binding site" evidence="14">
    <location>
        <position position="143"/>
    </location>
    <ligand>
        <name>FMN</name>
        <dbReference type="ChEBI" id="CHEBI:58210"/>
    </ligand>
</feature>
<protein>
    <recommendedName>
        <fullName evidence="12">tRNA-dihydrouridine synthase</fullName>
        <ecNumber evidence="12">1.3.1.-</ecNumber>
    </recommendedName>
</protein>
<dbReference type="InterPro" id="IPR035587">
    <property type="entry name" value="DUS-like_FMN-bd"/>
</dbReference>
<keyword evidence="6 12" id="KW-0819">tRNA processing</keyword>
<keyword evidence="3" id="KW-0820">tRNA-binding</keyword>
<evidence type="ECO:0000256" key="11">
    <source>
        <dbReference type="ARBA" id="ARBA00048802"/>
    </source>
</evidence>
<dbReference type="EMBL" id="FOEC01000006">
    <property type="protein sequence ID" value="SEO78087.1"/>
    <property type="molecule type" value="Genomic_DNA"/>
</dbReference>
<evidence type="ECO:0000256" key="12">
    <source>
        <dbReference type="PIRNR" id="PIRNR006621"/>
    </source>
</evidence>
<keyword evidence="5 12" id="KW-0288">FMN</keyword>
<feature type="binding site" evidence="14">
    <location>
        <position position="173"/>
    </location>
    <ligand>
        <name>FMN</name>
        <dbReference type="ChEBI" id="CHEBI:58210"/>
    </ligand>
</feature>
<feature type="domain" description="DUS-like FMN-binding" evidence="15">
    <location>
        <begin position="14"/>
        <end position="311"/>
    </location>
</feature>
<comment type="catalytic activity">
    <reaction evidence="10">
        <text>a 5,6-dihydrouridine in tRNA + NADP(+) = a uridine in tRNA + NADPH + H(+)</text>
        <dbReference type="Rhea" id="RHEA:23624"/>
        <dbReference type="Rhea" id="RHEA-COMP:13339"/>
        <dbReference type="Rhea" id="RHEA-COMP:13887"/>
        <dbReference type="ChEBI" id="CHEBI:15378"/>
        <dbReference type="ChEBI" id="CHEBI:57783"/>
        <dbReference type="ChEBI" id="CHEBI:58349"/>
        <dbReference type="ChEBI" id="CHEBI:65315"/>
        <dbReference type="ChEBI" id="CHEBI:74443"/>
    </reaction>
</comment>
<dbReference type="InterPro" id="IPR004652">
    <property type="entry name" value="DusB-like"/>
</dbReference>
<keyword evidence="9 12" id="KW-0560">Oxidoreductase</keyword>
<evidence type="ECO:0000256" key="5">
    <source>
        <dbReference type="ARBA" id="ARBA00022643"/>
    </source>
</evidence>
<evidence type="ECO:0000256" key="2">
    <source>
        <dbReference type="ARBA" id="ARBA00002790"/>
    </source>
</evidence>
<dbReference type="Gene3D" id="1.10.1200.80">
    <property type="entry name" value="Putative flavin oxidoreducatase, domain 2"/>
    <property type="match status" value="1"/>
</dbReference>
<keyword evidence="4 12" id="KW-0285">Flavoprotein</keyword>
<dbReference type="InterPro" id="IPR001269">
    <property type="entry name" value="DUS_fam"/>
</dbReference>
<dbReference type="Pfam" id="PF01207">
    <property type="entry name" value="Dus"/>
    <property type="match status" value="1"/>
</dbReference>
<dbReference type="PROSITE" id="PS01136">
    <property type="entry name" value="UPF0034"/>
    <property type="match status" value="1"/>
</dbReference>
<evidence type="ECO:0000256" key="10">
    <source>
        <dbReference type="ARBA" id="ARBA00048205"/>
    </source>
</evidence>
<feature type="binding site" evidence="14">
    <location>
        <position position="71"/>
    </location>
    <ligand>
        <name>FMN</name>
        <dbReference type="ChEBI" id="CHEBI:58210"/>
    </ligand>
</feature>
<evidence type="ECO:0000256" key="4">
    <source>
        <dbReference type="ARBA" id="ARBA00022630"/>
    </source>
</evidence>
<evidence type="ECO:0000256" key="9">
    <source>
        <dbReference type="ARBA" id="ARBA00023002"/>
    </source>
</evidence>
<dbReference type="GO" id="GO:0017150">
    <property type="term" value="F:tRNA dihydrouridine synthase activity"/>
    <property type="evidence" value="ECO:0007669"/>
    <property type="project" value="InterPro"/>
</dbReference>
<dbReference type="OrthoDB" id="9764501at2"/>
<dbReference type="EC" id="1.3.1.-" evidence="12"/>
<dbReference type="PATRIC" id="fig|79604.3.peg.1202"/>
<dbReference type="STRING" id="79604.AAY81_05945"/>
<dbReference type="GO" id="GO:0050660">
    <property type="term" value="F:flavin adenine dinucleotide binding"/>
    <property type="evidence" value="ECO:0007669"/>
    <property type="project" value="InterPro"/>
</dbReference>
<organism evidence="16 17">
    <name type="scientific">Denitrobacterium detoxificans</name>
    <dbReference type="NCBI Taxonomy" id="79604"/>
    <lineage>
        <taxon>Bacteria</taxon>
        <taxon>Bacillati</taxon>
        <taxon>Actinomycetota</taxon>
        <taxon>Coriobacteriia</taxon>
        <taxon>Eggerthellales</taxon>
        <taxon>Eggerthellaceae</taxon>
        <taxon>Denitrobacterium</taxon>
    </lineage>
</organism>